<keyword evidence="8" id="KW-1185">Reference proteome</keyword>
<reference evidence="7 8" key="1">
    <citation type="submission" date="2022-04" db="EMBL/GenBank/DDBJ databases">
        <title>Genome sequence of soybean root-associated Caulobacter segnis RL271.</title>
        <authorList>
            <person name="Longley R."/>
            <person name="Bonito G."/>
            <person name="Trigodet F."/>
            <person name="Crosson S."/>
            <person name="Fiebig A."/>
        </authorList>
    </citation>
    <scope>NUCLEOTIDE SEQUENCE [LARGE SCALE GENOMIC DNA]</scope>
    <source>
        <strain evidence="7 8">RL271</strain>
    </source>
</reference>
<protein>
    <submittedName>
        <fullName evidence="7">TonB family protein</fullName>
    </submittedName>
</protein>
<evidence type="ECO:0000256" key="5">
    <source>
        <dbReference type="SAM" id="SignalP"/>
    </source>
</evidence>
<evidence type="ECO:0000256" key="1">
    <source>
        <dbReference type="ARBA" id="ARBA00004167"/>
    </source>
</evidence>
<evidence type="ECO:0000256" key="4">
    <source>
        <dbReference type="ARBA" id="ARBA00023136"/>
    </source>
</evidence>
<proteinExistence type="predicted"/>
<keyword evidence="3" id="KW-1133">Transmembrane helix</keyword>
<dbReference type="InterPro" id="IPR006260">
    <property type="entry name" value="TonB/TolA_C"/>
</dbReference>
<feature type="signal peptide" evidence="5">
    <location>
        <begin position="1"/>
        <end position="29"/>
    </location>
</feature>
<evidence type="ECO:0000313" key="8">
    <source>
        <dbReference type="Proteomes" id="UP001057520"/>
    </source>
</evidence>
<feature type="domain" description="TonB C-terminal" evidence="6">
    <location>
        <begin position="296"/>
        <end position="388"/>
    </location>
</feature>
<dbReference type="InterPro" id="IPR037682">
    <property type="entry name" value="TonB_C"/>
</dbReference>
<dbReference type="PROSITE" id="PS52015">
    <property type="entry name" value="TONB_CTD"/>
    <property type="match status" value="1"/>
</dbReference>
<organism evidence="7 8">
    <name type="scientific">Caulobacter segnis</name>
    <dbReference type="NCBI Taxonomy" id="88688"/>
    <lineage>
        <taxon>Bacteria</taxon>
        <taxon>Pseudomonadati</taxon>
        <taxon>Pseudomonadota</taxon>
        <taxon>Alphaproteobacteria</taxon>
        <taxon>Caulobacterales</taxon>
        <taxon>Caulobacteraceae</taxon>
        <taxon>Caulobacter</taxon>
    </lineage>
</organism>
<name>A0ABY4ZQ93_9CAUL</name>
<dbReference type="NCBIfam" id="TIGR01352">
    <property type="entry name" value="tonB_Cterm"/>
    <property type="match status" value="1"/>
</dbReference>
<gene>
    <name evidence="7" type="ORF">MZV50_20365</name>
</gene>
<dbReference type="SUPFAM" id="SSF74653">
    <property type="entry name" value="TolA/TonB C-terminal domain"/>
    <property type="match status" value="2"/>
</dbReference>
<dbReference type="EMBL" id="CP096040">
    <property type="protein sequence ID" value="USQ94893.1"/>
    <property type="molecule type" value="Genomic_DNA"/>
</dbReference>
<evidence type="ECO:0000256" key="3">
    <source>
        <dbReference type="ARBA" id="ARBA00022989"/>
    </source>
</evidence>
<evidence type="ECO:0000259" key="6">
    <source>
        <dbReference type="PROSITE" id="PS52015"/>
    </source>
</evidence>
<dbReference type="Gene3D" id="3.30.2420.10">
    <property type="entry name" value="TonB"/>
    <property type="match status" value="2"/>
</dbReference>
<keyword evidence="5" id="KW-0732">Signal</keyword>
<evidence type="ECO:0000256" key="2">
    <source>
        <dbReference type="ARBA" id="ARBA00022692"/>
    </source>
</evidence>
<feature type="chain" id="PRO_5046093400" evidence="5">
    <location>
        <begin position="30"/>
        <end position="389"/>
    </location>
</feature>
<dbReference type="Proteomes" id="UP001057520">
    <property type="component" value="Chromosome"/>
</dbReference>
<keyword evidence="4" id="KW-0472">Membrane</keyword>
<comment type="subcellular location">
    <subcellularLocation>
        <location evidence="1">Membrane</location>
        <topology evidence="1">Single-pass membrane protein</topology>
    </subcellularLocation>
</comment>
<keyword evidence="2" id="KW-0812">Transmembrane</keyword>
<evidence type="ECO:0000313" key="7">
    <source>
        <dbReference type="EMBL" id="USQ94893.1"/>
    </source>
</evidence>
<accession>A0ABY4ZQ93</accession>
<sequence>MRGLLCLARTAVVSLVMVPALLAPTLARAAIPPPPSDPKAPIRLVSFAAPPVSVTCAGGPVALLEGAGPPPKLWQVWMPPVGQASAPPYTPPPPPTAEVYGFSIDAGGHPADLKRKTVSNGLGIWNSEEHAAILASWRFPAGAAAKDCSVDLAPSYIPLAEASPARLFEALAADPRNAPPMLRKAVAADGDCVGAERRRPKTMSYPDTRPFDDKTVDPAWAGLTFDIDAGGATRNVRVVAQHGAPAFTKAVTSAVAKGRYFPGPARTRCYIVFKAMPKATDAPKREGPPAVDEETCKITREQLNLPENKFFPPAYARQRVGGRALLRFDVAPWGQIGAVEVLESQPTAAFGDAARMLLGIARPKAAGVGHHGCVVPIIYAIPPSGEQEP</sequence>